<evidence type="ECO:0000313" key="2">
    <source>
        <dbReference type="WBParaSite" id="nRc.2.0.1.t42560-RA"/>
    </source>
</evidence>
<reference evidence="2" key="1">
    <citation type="submission" date="2022-11" db="UniProtKB">
        <authorList>
            <consortium name="WormBaseParasite"/>
        </authorList>
    </citation>
    <scope>IDENTIFICATION</scope>
</reference>
<dbReference type="Proteomes" id="UP000887565">
    <property type="component" value="Unplaced"/>
</dbReference>
<protein>
    <submittedName>
        <fullName evidence="2">Uncharacterized protein</fullName>
    </submittedName>
</protein>
<name>A0A915KUU3_ROMCU</name>
<keyword evidence="1" id="KW-1185">Reference proteome</keyword>
<dbReference type="AlphaFoldDB" id="A0A915KUU3"/>
<proteinExistence type="predicted"/>
<dbReference type="WBParaSite" id="nRc.2.0.1.t42560-RA">
    <property type="protein sequence ID" value="nRc.2.0.1.t42560-RA"/>
    <property type="gene ID" value="nRc.2.0.1.g42560"/>
</dbReference>
<evidence type="ECO:0000313" key="1">
    <source>
        <dbReference type="Proteomes" id="UP000887565"/>
    </source>
</evidence>
<organism evidence="1 2">
    <name type="scientific">Romanomermis culicivorax</name>
    <name type="common">Nematode worm</name>
    <dbReference type="NCBI Taxonomy" id="13658"/>
    <lineage>
        <taxon>Eukaryota</taxon>
        <taxon>Metazoa</taxon>
        <taxon>Ecdysozoa</taxon>
        <taxon>Nematoda</taxon>
        <taxon>Enoplea</taxon>
        <taxon>Dorylaimia</taxon>
        <taxon>Mermithida</taxon>
        <taxon>Mermithoidea</taxon>
        <taxon>Mermithidae</taxon>
        <taxon>Romanomermis</taxon>
    </lineage>
</organism>
<accession>A0A915KUU3</accession>
<sequence length="22" mass="2350">MCYCSLLPCALLFCAPCLGSKI</sequence>